<sequence>MRDDVTERTGSEVPEPVTETETNGPDESTQAPSPEETAWSGPGAWVVPALVAILGLVAVWGALTIEAPPNATRPGPGAFPGVVGVLLLITAVCMTVVNLRGRGSESGVSPLAWFEGRPVLIVLAGLVAHIALLEILGWLLAGALLFWIVAYAFGARAHLRDAIVALSISAAVQVGFSFGLGLNLPGGFLEVLL</sequence>
<feature type="compositionally biased region" description="Basic and acidic residues" evidence="1">
    <location>
        <begin position="1"/>
        <end position="10"/>
    </location>
</feature>
<feature type="transmembrane region" description="Helical" evidence="2">
    <location>
        <begin position="77"/>
        <end position="99"/>
    </location>
</feature>
<comment type="caution">
    <text evidence="4">The sequence shown here is derived from an EMBL/GenBank/DDBJ whole genome shotgun (WGS) entry which is preliminary data.</text>
</comment>
<name>A0A7K2IUH9_9ACTN</name>
<dbReference type="RefSeq" id="WP_017535922.1">
    <property type="nucleotide sequence ID" value="NZ_BAZE01000003.1"/>
</dbReference>
<dbReference type="GeneID" id="91390713"/>
<dbReference type="AlphaFoldDB" id="A0A7K2IUH9"/>
<evidence type="ECO:0000259" key="3">
    <source>
        <dbReference type="Pfam" id="PF07331"/>
    </source>
</evidence>
<feature type="transmembrane region" description="Helical" evidence="2">
    <location>
        <begin position="162"/>
        <end position="184"/>
    </location>
</feature>
<reference evidence="4 5" key="1">
    <citation type="journal article" date="2019" name="Nat. Commun.">
        <title>The antimicrobial potential of Streptomyces from insect microbiomes.</title>
        <authorList>
            <person name="Chevrette M.G."/>
            <person name="Carlson C.M."/>
            <person name="Ortega H.E."/>
            <person name="Thomas C."/>
            <person name="Ananiev G.E."/>
            <person name="Barns K.J."/>
            <person name="Book A.J."/>
            <person name="Cagnazzo J."/>
            <person name="Carlos C."/>
            <person name="Flanigan W."/>
            <person name="Grubbs K.J."/>
            <person name="Horn H.A."/>
            <person name="Hoffmann F.M."/>
            <person name="Klassen J.L."/>
            <person name="Knack J.J."/>
            <person name="Lewin G.R."/>
            <person name="McDonald B.R."/>
            <person name="Muller L."/>
            <person name="Melo W.G.P."/>
            <person name="Pinto-Tomas A.A."/>
            <person name="Schmitz A."/>
            <person name="Wendt-Pienkowski E."/>
            <person name="Wildman S."/>
            <person name="Zhao M."/>
            <person name="Zhang F."/>
            <person name="Bugni T.S."/>
            <person name="Andes D.R."/>
            <person name="Pupo M.T."/>
            <person name="Currie C.R."/>
        </authorList>
    </citation>
    <scope>NUCLEOTIDE SEQUENCE [LARGE SCALE GENOMIC DNA]</scope>
    <source>
        <strain evidence="4 5">SID5840</strain>
    </source>
</reference>
<protein>
    <submittedName>
        <fullName evidence="4">Tripartite tricarboxylate transporter TctB family protein</fullName>
    </submittedName>
</protein>
<gene>
    <name evidence="4" type="ORF">GTW20_14645</name>
</gene>
<proteinExistence type="predicted"/>
<dbReference type="Pfam" id="PF07331">
    <property type="entry name" value="TctB"/>
    <property type="match status" value="1"/>
</dbReference>
<organism evidence="4 5">
    <name type="scientific">Nocardiopsis alba</name>
    <dbReference type="NCBI Taxonomy" id="53437"/>
    <lineage>
        <taxon>Bacteria</taxon>
        <taxon>Bacillati</taxon>
        <taxon>Actinomycetota</taxon>
        <taxon>Actinomycetes</taxon>
        <taxon>Streptosporangiales</taxon>
        <taxon>Nocardiopsidaceae</taxon>
        <taxon>Nocardiopsis</taxon>
    </lineage>
</organism>
<feature type="transmembrane region" description="Helical" evidence="2">
    <location>
        <begin position="45"/>
        <end position="65"/>
    </location>
</feature>
<evidence type="ECO:0000313" key="5">
    <source>
        <dbReference type="Proteomes" id="UP000467124"/>
    </source>
</evidence>
<feature type="compositionally biased region" description="Low complexity" evidence="1">
    <location>
        <begin position="12"/>
        <end position="22"/>
    </location>
</feature>
<evidence type="ECO:0000256" key="2">
    <source>
        <dbReference type="SAM" id="Phobius"/>
    </source>
</evidence>
<dbReference type="EMBL" id="WWHY01000001">
    <property type="protein sequence ID" value="MYR33466.1"/>
    <property type="molecule type" value="Genomic_DNA"/>
</dbReference>
<accession>A0A7K2IUH9</accession>
<dbReference type="Proteomes" id="UP000467124">
    <property type="component" value="Unassembled WGS sequence"/>
</dbReference>
<feature type="compositionally biased region" description="Polar residues" evidence="1">
    <location>
        <begin position="23"/>
        <end position="32"/>
    </location>
</feature>
<dbReference type="InterPro" id="IPR009936">
    <property type="entry name" value="DUF1468"/>
</dbReference>
<feature type="transmembrane region" description="Helical" evidence="2">
    <location>
        <begin position="119"/>
        <end position="150"/>
    </location>
</feature>
<feature type="domain" description="DUF1468" evidence="3">
    <location>
        <begin position="47"/>
        <end position="185"/>
    </location>
</feature>
<keyword evidence="2" id="KW-1133">Transmembrane helix</keyword>
<feature type="region of interest" description="Disordered" evidence="1">
    <location>
        <begin position="1"/>
        <end position="39"/>
    </location>
</feature>
<keyword evidence="2" id="KW-0812">Transmembrane</keyword>
<evidence type="ECO:0000256" key="1">
    <source>
        <dbReference type="SAM" id="MobiDB-lite"/>
    </source>
</evidence>
<keyword evidence="2" id="KW-0472">Membrane</keyword>
<evidence type="ECO:0000313" key="4">
    <source>
        <dbReference type="EMBL" id="MYR33466.1"/>
    </source>
</evidence>